<name>A0AAN4Z9A4_9BILA</name>
<comment type="caution">
    <text evidence="2">The sequence shown here is derived from an EMBL/GenBank/DDBJ whole genome shotgun (WGS) entry which is preliminary data.</text>
</comment>
<keyword evidence="1" id="KW-1133">Transmembrane helix</keyword>
<evidence type="ECO:0000313" key="3">
    <source>
        <dbReference type="Proteomes" id="UP001328107"/>
    </source>
</evidence>
<organism evidence="2 3">
    <name type="scientific">Pristionchus mayeri</name>
    <dbReference type="NCBI Taxonomy" id="1317129"/>
    <lineage>
        <taxon>Eukaryota</taxon>
        <taxon>Metazoa</taxon>
        <taxon>Ecdysozoa</taxon>
        <taxon>Nematoda</taxon>
        <taxon>Chromadorea</taxon>
        <taxon>Rhabditida</taxon>
        <taxon>Rhabditina</taxon>
        <taxon>Diplogasteromorpha</taxon>
        <taxon>Diplogasteroidea</taxon>
        <taxon>Neodiplogasteridae</taxon>
        <taxon>Pristionchus</taxon>
    </lineage>
</organism>
<accession>A0AAN4Z9A4</accession>
<evidence type="ECO:0000313" key="2">
    <source>
        <dbReference type="EMBL" id="GMR34318.1"/>
    </source>
</evidence>
<sequence>MASLGLFDVAKASIDQCFPPIDQKAVELTKSNEGWDQLATGIVNGIANPLKPEMITRLGNLFLGNNSEQENKDLFWDLFNSQTWIIVFVCIGVAFSVLMLIGALATCIWACTCRRSSKGVKSSCMNITGIILAFISFGFVVAGIVLYALSVDSFVNGVLEATTPLNGVLDNVNGFATGAASQVSCSVEQGFGSISAEVADIPDELIKKFENSPTVVDVLGPDFSAVGKIFENSQEAVNKILTDLTTASTNADIQANAKAKKEVDAAINQYQIILGAVAPDQLPNTLTDLATQITGFKGPMEDQVKAQIKPTTDSVAQSVKDMIGTVNDVVKSVTETINEVTIQVKNFLNTIQDLEDSINKDNDVTGWITAGLKAVIIVPCVIALLAAFVAFLAGLYFSFKKTSLPSKGCCSASCTLITLSIIVLTIAFIVMIPASAVMALGYSA</sequence>
<evidence type="ECO:0000256" key="1">
    <source>
        <dbReference type="SAM" id="Phobius"/>
    </source>
</evidence>
<keyword evidence="1" id="KW-0812">Transmembrane</keyword>
<keyword evidence="1" id="KW-0472">Membrane</keyword>
<dbReference type="AlphaFoldDB" id="A0AAN4Z9A4"/>
<dbReference type="Proteomes" id="UP001328107">
    <property type="component" value="Unassembled WGS sequence"/>
</dbReference>
<dbReference type="PANTHER" id="PTHR11238">
    <property type="entry name" value="PROMININ ISOFORM D-RELATED"/>
    <property type="match status" value="1"/>
</dbReference>
<feature type="non-terminal residue" evidence="2">
    <location>
        <position position="444"/>
    </location>
</feature>
<proteinExistence type="predicted"/>
<feature type="transmembrane region" description="Helical" evidence="1">
    <location>
        <begin position="374"/>
        <end position="397"/>
    </location>
</feature>
<gene>
    <name evidence="2" type="ORF">PMAYCL1PPCAC_04513</name>
</gene>
<feature type="transmembrane region" description="Helical" evidence="1">
    <location>
        <begin position="409"/>
        <end position="442"/>
    </location>
</feature>
<dbReference type="Gene3D" id="1.20.120.20">
    <property type="entry name" value="Apolipoprotein"/>
    <property type="match status" value="1"/>
</dbReference>
<feature type="transmembrane region" description="Helical" evidence="1">
    <location>
        <begin position="84"/>
        <end position="112"/>
    </location>
</feature>
<dbReference type="EMBL" id="BTRK01000002">
    <property type="protein sequence ID" value="GMR34318.1"/>
    <property type="molecule type" value="Genomic_DNA"/>
</dbReference>
<reference evidence="3" key="1">
    <citation type="submission" date="2022-10" db="EMBL/GenBank/DDBJ databases">
        <title>Genome assembly of Pristionchus species.</title>
        <authorList>
            <person name="Yoshida K."/>
            <person name="Sommer R.J."/>
        </authorList>
    </citation>
    <scope>NUCLEOTIDE SEQUENCE [LARGE SCALE GENOMIC DNA]</scope>
    <source>
        <strain evidence="3">RS5460</strain>
    </source>
</reference>
<keyword evidence="3" id="KW-1185">Reference proteome</keyword>
<dbReference type="PANTHER" id="PTHR11238:SF9">
    <property type="entry name" value="PROMININ, ISOFORM D"/>
    <property type="match status" value="1"/>
</dbReference>
<feature type="transmembrane region" description="Helical" evidence="1">
    <location>
        <begin position="124"/>
        <end position="149"/>
    </location>
</feature>
<protein>
    <submittedName>
        <fullName evidence="2">Uncharacterized protein</fullName>
    </submittedName>
</protein>